<proteinExistence type="predicted"/>
<gene>
    <name evidence="1" type="ORF">NIES267_40470</name>
</gene>
<organism evidence="1 2">
    <name type="scientific">Calothrix parasitica NIES-267</name>
    <dbReference type="NCBI Taxonomy" id="1973488"/>
    <lineage>
        <taxon>Bacteria</taxon>
        <taxon>Bacillati</taxon>
        <taxon>Cyanobacteriota</taxon>
        <taxon>Cyanophyceae</taxon>
        <taxon>Nostocales</taxon>
        <taxon>Calotrichaceae</taxon>
        <taxon>Calothrix</taxon>
    </lineage>
</organism>
<name>A0A1Z4LTR7_9CYAN</name>
<evidence type="ECO:0000313" key="2">
    <source>
        <dbReference type="Proteomes" id="UP000218418"/>
    </source>
</evidence>
<protein>
    <submittedName>
        <fullName evidence="1">Peptidoglycan binding domain-containing protein</fullName>
    </submittedName>
</protein>
<accession>A0A1Z4LTR7</accession>
<dbReference type="Proteomes" id="UP000218418">
    <property type="component" value="Chromosome"/>
</dbReference>
<reference evidence="1 2" key="1">
    <citation type="submission" date="2017-06" db="EMBL/GenBank/DDBJ databases">
        <title>Genome sequencing of cyanobaciteial culture collection at National Institute for Environmental Studies (NIES).</title>
        <authorList>
            <person name="Hirose Y."/>
            <person name="Shimura Y."/>
            <person name="Fujisawa T."/>
            <person name="Nakamura Y."/>
            <person name="Kawachi M."/>
        </authorList>
    </citation>
    <scope>NUCLEOTIDE SEQUENCE [LARGE SCALE GENOMIC DNA]</scope>
    <source>
        <strain evidence="1 2">NIES-267</strain>
    </source>
</reference>
<dbReference type="AlphaFoldDB" id="A0A1Z4LTR7"/>
<dbReference type="EMBL" id="AP018227">
    <property type="protein sequence ID" value="BAY84551.1"/>
    <property type="molecule type" value="Genomic_DNA"/>
</dbReference>
<evidence type="ECO:0000313" key="1">
    <source>
        <dbReference type="EMBL" id="BAY84551.1"/>
    </source>
</evidence>
<sequence>MSFQSEELLKYLPLEIQYQEIKASEEAYRKFRLSQARGRICCFGASLVMAIAILHPSVNQWFEAKLQLNRIIGISFSTTINQPKEADKIAAALVNYAHSQNWEVRTGERRYNIFYVQGMFPSGVQNDNKPNQFNDSRFLVEVNPTPRLVGAWEASIEPGNYYTKKPMNASGAAQIQVPGQYKAWRIGRHKGREIALVQVAPVNIIRDFNRNRKVDKEDKKEYSLIGANQHSGSDQKFVDNASAGCPVGRTRKGHQEFMSYLYKDIDYQANSNFIFSTTFISAKELKF</sequence>
<keyword evidence="2" id="KW-1185">Reference proteome</keyword>